<dbReference type="Pfam" id="PF00667">
    <property type="entry name" value="FAD_binding_1"/>
    <property type="match status" value="1"/>
</dbReference>
<comment type="cofactor">
    <cofactor evidence="14">
        <name>FAD</name>
        <dbReference type="ChEBI" id="CHEBI:57692"/>
    </cofactor>
    <cofactor evidence="14">
        <name>FMN</name>
        <dbReference type="ChEBI" id="CHEBI:58210"/>
    </cofactor>
</comment>
<evidence type="ECO:0000256" key="5">
    <source>
        <dbReference type="ARBA" id="ARBA00022643"/>
    </source>
</evidence>
<dbReference type="Gene3D" id="3.40.50.360">
    <property type="match status" value="1"/>
</dbReference>
<dbReference type="InterPro" id="IPR001433">
    <property type="entry name" value="OxRdtase_FAD/NAD-bd"/>
</dbReference>
<evidence type="ECO:0000256" key="11">
    <source>
        <dbReference type="ARBA" id="ARBA00023004"/>
    </source>
</evidence>
<keyword evidence="9 14" id="KW-0249">Electron transport</keyword>
<dbReference type="InterPro" id="IPR003097">
    <property type="entry name" value="CysJ-like_FAD-binding"/>
</dbReference>
<keyword evidence="12 14" id="KW-0503">Monooxygenase</keyword>
<dbReference type="InterPro" id="IPR001226">
    <property type="entry name" value="Flavodoxin_CS"/>
</dbReference>
<evidence type="ECO:0000313" key="17">
    <source>
        <dbReference type="EMBL" id="MCG7505743.1"/>
    </source>
</evidence>
<dbReference type="InterPro" id="IPR001094">
    <property type="entry name" value="Flavdoxin-like"/>
</dbReference>
<dbReference type="InterPro" id="IPR029039">
    <property type="entry name" value="Flavoprotein-like_sf"/>
</dbReference>
<dbReference type="EC" id="1.6.2.4" evidence="14"/>
<keyword evidence="2 14" id="KW-0813">Transport</keyword>
<dbReference type="InterPro" id="IPR001709">
    <property type="entry name" value="Flavoprot_Pyr_Nucl_cyt_Rdtase"/>
</dbReference>
<dbReference type="Gene3D" id="1.20.990.10">
    <property type="entry name" value="NADPH-cytochrome p450 Reductase, Chain A, domain 3"/>
    <property type="match status" value="1"/>
</dbReference>
<organism evidence="17 18">
    <name type="scientific">Mesorhizobium retamae</name>
    <dbReference type="NCBI Taxonomy" id="2912854"/>
    <lineage>
        <taxon>Bacteria</taxon>
        <taxon>Pseudomonadati</taxon>
        <taxon>Pseudomonadota</taxon>
        <taxon>Alphaproteobacteria</taxon>
        <taxon>Hyphomicrobiales</taxon>
        <taxon>Phyllobacteriaceae</taxon>
        <taxon>Mesorhizobium</taxon>
    </lineage>
</organism>
<evidence type="ECO:0000313" key="18">
    <source>
        <dbReference type="Proteomes" id="UP001201701"/>
    </source>
</evidence>
<dbReference type="Pfam" id="PF00258">
    <property type="entry name" value="Flavodoxin_1"/>
    <property type="match status" value="1"/>
</dbReference>
<dbReference type="SUPFAM" id="SSF52343">
    <property type="entry name" value="Ferredoxin reductase-like, C-terminal NADP-linked domain"/>
    <property type="match status" value="1"/>
</dbReference>
<dbReference type="InterPro" id="IPR023206">
    <property type="entry name" value="Bifunctional_P450_P450_red"/>
</dbReference>
<dbReference type="InterPro" id="IPR036396">
    <property type="entry name" value="Cyt_P450_sf"/>
</dbReference>
<evidence type="ECO:0000256" key="13">
    <source>
        <dbReference type="ARBA" id="ARBA00049342"/>
    </source>
</evidence>
<keyword evidence="3 14" id="KW-0349">Heme</keyword>
<name>A0ABS9QE92_9HYPH</name>
<keyword evidence="7 14" id="KW-0274">FAD</keyword>
<dbReference type="InterPro" id="IPR017938">
    <property type="entry name" value="Riboflavin_synthase-like_b-brl"/>
</dbReference>
<dbReference type="InterPro" id="IPR017927">
    <property type="entry name" value="FAD-bd_FR_type"/>
</dbReference>
<dbReference type="SUPFAM" id="SSF48264">
    <property type="entry name" value="Cytochrome P450"/>
    <property type="match status" value="1"/>
</dbReference>
<dbReference type="InterPro" id="IPR039261">
    <property type="entry name" value="FNR_nucleotide-bd"/>
</dbReference>
<dbReference type="InterPro" id="IPR008254">
    <property type="entry name" value="Flavodoxin/NO_synth"/>
</dbReference>
<dbReference type="SUPFAM" id="SSF52218">
    <property type="entry name" value="Flavoproteins"/>
    <property type="match status" value="1"/>
</dbReference>
<dbReference type="PRINTS" id="PR00369">
    <property type="entry name" value="FLAVODOXIN"/>
</dbReference>
<dbReference type="Gene3D" id="2.40.30.10">
    <property type="entry name" value="Translation factors"/>
    <property type="match status" value="1"/>
</dbReference>
<evidence type="ECO:0000256" key="3">
    <source>
        <dbReference type="ARBA" id="ARBA00022617"/>
    </source>
</evidence>
<dbReference type="Pfam" id="PF00067">
    <property type="entry name" value="p450"/>
    <property type="match status" value="1"/>
</dbReference>
<feature type="domain" description="FAD-binding FR-type" evidence="16">
    <location>
        <begin position="676"/>
        <end position="914"/>
    </location>
</feature>
<gene>
    <name evidence="17" type="ORF">L4923_12040</name>
</gene>
<evidence type="ECO:0000256" key="10">
    <source>
        <dbReference type="ARBA" id="ARBA00023002"/>
    </source>
</evidence>
<evidence type="ECO:0000256" key="12">
    <source>
        <dbReference type="ARBA" id="ARBA00023033"/>
    </source>
</evidence>
<dbReference type="Gene3D" id="3.40.50.80">
    <property type="entry name" value="Nucleotide-binding domain of ferredoxin-NADP reductase (FNR) module"/>
    <property type="match status" value="1"/>
</dbReference>
<comment type="caution">
    <text evidence="17">The sequence shown here is derived from an EMBL/GenBank/DDBJ whole genome shotgun (WGS) entry which is preliminary data.</text>
</comment>
<dbReference type="CDD" id="cd06206">
    <property type="entry name" value="bifunctional_CYPOR"/>
    <property type="match status" value="1"/>
</dbReference>
<dbReference type="PROSITE" id="PS00201">
    <property type="entry name" value="FLAVODOXIN"/>
    <property type="match status" value="1"/>
</dbReference>
<dbReference type="RefSeq" id="WP_239365201.1">
    <property type="nucleotide sequence ID" value="NZ_JAKREW010000009.1"/>
</dbReference>
<comment type="cofactor">
    <cofactor evidence="14">
        <name>heme</name>
        <dbReference type="ChEBI" id="CHEBI:30413"/>
    </cofactor>
</comment>
<evidence type="ECO:0000259" key="15">
    <source>
        <dbReference type="PROSITE" id="PS50902"/>
    </source>
</evidence>
<dbReference type="CDD" id="cd11068">
    <property type="entry name" value="CYP120A1"/>
    <property type="match status" value="1"/>
</dbReference>
<evidence type="ECO:0000256" key="7">
    <source>
        <dbReference type="ARBA" id="ARBA00022827"/>
    </source>
</evidence>
<dbReference type="PANTHER" id="PTHR19384:SF17">
    <property type="entry name" value="NADPH--CYTOCHROME P450 REDUCTASE"/>
    <property type="match status" value="1"/>
</dbReference>
<dbReference type="PROSITE" id="PS50902">
    <property type="entry name" value="FLAVODOXIN_LIKE"/>
    <property type="match status" value="1"/>
</dbReference>
<protein>
    <recommendedName>
        <fullName evidence="14">Bifunctional cytochrome P450/NADPH--P450 reductase</fullName>
    </recommendedName>
    <domain>
        <recommendedName>
            <fullName evidence="14">Cytochrome P450</fullName>
            <ecNumber evidence="14">1.14.14.1</ecNumber>
        </recommendedName>
    </domain>
    <domain>
        <recommendedName>
            <fullName evidence="14">NADPH--cytochrome P450 reductase</fullName>
            <ecNumber evidence="14">1.6.2.4</ecNumber>
        </recommendedName>
    </domain>
</protein>
<dbReference type="InterPro" id="IPR023173">
    <property type="entry name" value="NADPH_Cyt_P450_Rdtase_alpha"/>
</dbReference>
<evidence type="ECO:0000256" key="1">
    <source>
        <dbReference type="ARBA" id="ARBA00010018"/>
    </source>
</evidence>
<accession>A0ABS9QE92</accession>
<evidence type="ECO:0000256" key="4">
    <source>
        <dbReference type="ARBA" id="ARBA00022630"/>
    </source>
</evidence>
<dbReference type="Gene3D" id="1.10.630.10">
    <property type="entry name" value="Cytochrome P450"/>
    <property type="match status" value="1"/>
</dbReference>
<dbReference type="Pfam" id="PF00175">
    <property type="entry name" value="NAD_binding_1"/>
    <property type="match status" value="1"/>
</dbReference>
<dbReference type="PROSITE" id="PS00086">
    <property type="entry name" value="CYTOCHROME_P450"/>
    <property type="match status" value="1"/>
</dbReference>
<dbReference type="PROSITE" id="PS51384">
    <property type="entry name" value="FAD_FR"/>
    <property type="match status" value="1"/>
</dbReference>
<keyword evidence="8 14" id="KW-0521">NADP</keyword>
<dbReference type="EC" id="1.14.14.1" evidence="14"/>
<keyword evidence="10 14" id="KW-0560">Oxidoreductase</keyword>
<evidence type="ECO:0000256" key="6">
    <source>
        <dbReference type="ARBA" id="ARBA00022723"/>
    </source>
</evidence>
<dbReference type="PIRSF" id="PIRSF000209">
    <property type="entry name" value="Bifunctional_P450_P450R"/>
    <property type="match status" value="1"/>
</dbReference>
<dbReference type="InterPro" id="IPR017972">
    <property type="entry name" value="Cyt_P450_CS"/>
</dbReference>
<dbReference type="InterPro" id="IPR001128">
    <property type="entry name" value="Cyt_P450"/>
</dbReference>
<dbReference type="EMBL" id="JAKREW010000009">
    <property type="protein sequence ID" value="MCG7505743.1"/>
    <property type="molecule type" value="Genomic_DNA"/>
</dbReference>
<comment type="catalytic activity">
    <reaction evidence="13 14">
        <text>2 oxidized [cytochrome P450] + NADPH = 2 reduced [cytochrome P450] + NADP(+) + H(+)</text>
        <dbReference type="Rhea" id="RHEA:24040"/>
        <dbReference type="Rhea" id="RHEA-COMP:14627"/>
        <dbReference type="Rhea" id="RHEA-COMP:14628"/>
        <dbReference type="ChEBI" id="CHEBI:15378"/>
        <dbReference type="ChEBI" id="CHEBI:55376"/>
        <dbReference type="ChEBI" id="CHEBI:57783"/>
        <dbReference type="ChEBI" id="CHEBI:58349"/>
        <dbReference type="ChEBI" id="CHEBI:60344"/>
        <dbReference type="EC" id="1.6.2.4"/>
    </reaction>
</comment>
<evidence type="ECO:0000259" key="16">
    <source>
        <dbReference type="PROSITE" id="PS51384"/>
    </source>
</evidence>
<proteinExistence type="inferred from homology"/>
<feature type="domain" description="Flavodoxin-like" evidence="15">
    <location>
        <begin position="497"/>
        <end position="636"/>
    </location>
</feature>
<dbReference type="PANTHER" id="PTHR19384">
    <property type="entry name" value="NITRIC OXIDE SYNTHASE-RELATED"/>
    <property type="match status" value="1"/>
</dbReference>
<evidence type="ECO:0000256" key="9">
    <source>
        <dbReference type="ARBA" id="ARBA00022982"/>
    </source>
</evidence>
<reference evidence="17 18" key="1">
    <citation type="submission" date="2022-02" db="EMBL/GenBank/DDBJ databases">
        <title>Draft genome sequence of Mezorhizobium retamae strain IRAMC:0171 isolated from Retama raetam nodules.</title>
        <authorList>
            <person name="Bengaied R."/>
            <person name="Sbissi I."/>
            <person name="Huber K."/>
            <person name="Ghodbane F."/>
            <person name="Nouioui I."/>
            <person name="Tarhouni M."/>
            <person name="Gtari M."/>
        </authorList>
    </citation>
    <scope>NUCLEOTIDE SEQUENCE [LARGE SCALE GENOMIC DNA]</scope>
    <source>
        <strain evidence="17 18">IRAMC:0171</strain>
    </source>
</reference>
<keyword evidence="18" id="KW-1185">Reference proteome</keyword>
<sequence>MAQDTGFGRIPGPPKKPIVGNMLTVDTETPLQSLMQLARELGPIFRLDMMGTPMVVVSGASLVEEICDETRFDKAVRGSLRRVRSAAGDGLFTAYTQEDNWTKAHNILLPTFAQRAMAGYLPLMQDIASQLCMKWERLNVDDDIDVVHDMTALALDTIGVCGFDYRFNSFYRRDYHPFIDALTRTLETCMVQRGLPFEKMILRKRLEQLKSDVAFMSKLVDDIVRERRRGGGDQAQKDLLNFMLAGVDKTTGESLSDENIRYQIITFLIAGHETTSGLMSFTLYFLLNNPDVLEKSYEEVDRVLGNDIGVMPTISQVSHLTYVQQVLNESLRLWPTAPAIGLYPYNDEILGNQYKVKKNTFTTLLTLMLHRDPSIWGTEPERFNPDNFTREAEASRPAHAFKPWGNGQRACIGRQFAMQEATLVIGMILQRFQLFDHQKYQLRIKETMSIKPDGFRMRVKPRPGRTRGTVVAGAALADQAAQVAPQAARRPKHGTPLMVLYGSNLGTTEDLARAIAQRGELNGFDVTLDELDAKAGSLPTEGAVVIASASYNGAPPDNATRFMEWLEKAEPGAAEGVNYLVFGCGNRDWASTFQATPRRIDERLEVLGGKRITQRGEGDAREDLDGQFQDWFKGLFPSLGEALDLDIDFSEQAEAEPLYQVEIVSGQPLNPVVHQSGAVTMTVVCNRELQSPGSGRSTRHVEVTLPDGVSYCAGDHLCVVPVNDLALVERVEKRFGFGPDAQIRLKTTGGRQAPFPADGPVPVRRILSDYVELQAVATRKQIQAMAAATRCPFTIPQLEALIAAGKDGIDPYKSEVFAKRKSVLDLLEQFPACELSFGQYLEMLPLLAPRYYSISSSPSLDARRCSITVGVVDGPARSGNGFYRGACSNHLARAGEGTVIHATTRETKAGFRLPDDLARPLIMVGPGTGLAPFRAFLQERAAAAKAGKVLGAAMLFFGCRHPDEDFLYRDELEAMASEGLVDLHVAFSRHDGERTYVQDLIRKNGAVVWGLVETGAHIYVCGDGSRMEPDVKRALTRLYMEETDADPQEADAWIERLAKENRYVLDVWAGN</sequence>
<keyword evidence="4 14" id="KW-0285">Flavoprotein</keyword>
<keyword evidence="6 14" id="KW-0479">Metal-binding</keyword>
<evidence type="ECO:0000256" key="2">
    <source>
        <dbReference type="ARBA" id="ARBA00022448"/>
    </source>
</evidence>
<evidence type="ECO:0000256" key="8">
    <source>
        <dbReference type="ARBA" id="ARBA00022857"/>
    </source>
</evidence>
<comment type="catalytic activity">
    <reaction evidence="14">
        <text>an organic molecule + reduced [NADPH--hemoprotein reductase] + O2 = an alcohol + oxidized [NADPH--hemoprotein reductase] + H2O + H(+)</text>
        <dbReference type="Rhea" id="RHEA:17149"/>
        <dbReference type="Rhea" id="RHEA-COMP:11964"/>
        <dbReference type="Rhea" id="RHEA-COMP:11965"/>
        <dbReference type="ChEBI" id="CHEBI:15377"/>
        <dbReference type="ChEBI" id="CHEBI:15378"/>
        <dbReference type="ChEBI" id="CHEBI:15379"/>
        <dbReference type="ChEBI" id="CHEBI:30879"/>
        <dbReference type="ChEBI" id="CHEBI:57618"/>
        <dbReference type="ChEBI" id="CHEBI:58210"/>
        <dbReference type="ChEBI" id="CHEBI:142491"/>
        <dbReference type="EC" id="1.14.14.1"/>
    </reaction>
</comment>
<dbReference type="SUPFAM" id="SSF63380">
    <property type="entry name" value="Riboflavin synthase domain-like"/>
    <property type="match status" value="1"/>
</dbReference>
<comment type="similarity">
    <text evidence="1 14">In the N-terminal section; belongs to the cytochrome P450 family.</text>
</comment>
<keyword evidence="11 14" id="KW-0408">Iron</keyword>
<dbReference type="PRINTS" id="PR00371">
    <property type="entry name" value="FPNCR"/>
</dbReference>
<keyword evidence="5 14" id="KW-0288">FMN</keyword>
<evidence type="ECO:0000256" key="14">
    <source>
        <dbReference type="PIRNR" id="PIRNR000209"/>
    </source>
</evidence>
<dbReference type="Proteomes" id="UP001201701">
    <property type="component" value="Unassembled WGS sequence"/>
</dbReference>